<dbReference type="HOGENOM" id="CLU_3307023_0_0_6"/>
<name>D4BGX7_9ENTR</name>
<comment type="caution">
    <text evidence="1">The sequence shown here is derived from an EMBL/GenBank/DDBJ whole genome shotgun (WGS) entry which is preliminary data.</text>
</comment>
<dbReference type="Proteomes" id="UP000003880">
    <property type="component" value="Unassembled WGS sequence"/>
</dbReference>
<accession>D4BGX7</accession>
<dbReference type="AlphaFoldDB" id="D4BGX7"/>
<reference evidence="1 2" key="1">
    <citation type="submission" date="2010-02" db="EMBL/GenBank/DDBJ databases">
        <authorList>
            <person name="Weinstock G."/>
            <person name="Sodergren E."/>
            <person name="Clifton S."/>
            <person name="Fulton L."/>
            <person name="Fulton B."/>
            <person name="Courtney L."/>
            <person name="Fronick C."/>
            <person name="Harrison M."/>
            <person name="Strong C."/>
            <person name="Farmer C."/>
            <person name="Delahaunty K."/>
            <person name="Markovic C."/>
            <person name="Hall O."/>
            <person name="Minx P."/>
            <person name="Tomlinson C."/>
            <person name="Mitreva M."/>
            <person name="Nelson J."/>
            <person name="Hou S."/>
            <person name="Wollam A."/>
            <person name="Pepin K.H."/>
            <person name="Johnson M."/>
            <person name="Bhonagiri V."/>
            <person name="Zhang X."/>
            <person name="Suruliraj S."/>
            <person name="Warren W."/>
            <person name="Chinwalla A."/>
            <person name="Mardis E.R."/>
            <person name="Wilson R.K."/>
        </authorList>
    </citation>
    <scope>NUCLEOTIDE SEQUENCE [LARGE SCALE GENOMIC DNA]</scope>
    <source>
        <strain evidence="1 2">ATCC 29220</strain>
    </source>
</reference>
<sequence length="39" mass="4353">MREVNEVVYGISLKQWKLVHGIGVLLPGGGFAWPGLRFK</sequence>
<proteinExistence type="predicted"/>
<organism evidence="1 2">
    <name type="scientific">Citrobacter youngae ATCC 29220</name>
    <dbReference type="NCBI Taxonomy" id="500640"/>
    <lineage>
        <taxon>Bacteria</taxon>
        <taxon>Pseudomonadati</taxon>
        <taxon>Pseudomonadota</taxon>
        <taxon>Gammaproteobacteria</taxon>
        <taxon>Enterobacterales</taxon>
        <taxon>Enterobacteriaceae</taxon>
        <taxon>Citrobacter</taxon>
        <taxon>Citrobacter freundii complex</taxon>
    </lineage>
</organism>
<evidence type="ECO:0000313" key="2">
    <source>
        <dbReference type="Proteomes" id="UP000003880"/>
    </source>
</evidence>
<evidence type="ECO:0000313" key="1">
    <source>
        <dbReference type="EMBL" id="EFE06727.1"/>
    </source>
</evidence>
<dbReference type="EMBL" id="ABWL02000021">
    <property type="protein sequence ID" value="EFE06727.1"/>
    <property type="molecule type" value="Genomic_DNA"/>
</dbReference>
<protein>
    <submittedName>
        <fullName evidence="1">Uncharacterized protein</fullName>
    </submittedName>
</protein>
<gene>
    <name evidence="1" type="ORF">CIT292_09784</name>
</gene>